<dbReference type="EnsemblPlants" id="ORUFI02G21990.1">
    <property type="protein sequence ID" value="ORUFI02G21990.1"/>
    <property type="gene ID" value="ORUFI02G21990"/>
</dbReference>
<dbReference type="Gramene" id="ORUFI02G21990.1">
    <property type="protein sequence ID" value="ORUFI02G21990.1"/>
    <property type="gene ID" value="ORUFI02G21990"/>
</dbReference>
<dbReference type="PANTHER" id="PTHR34788:SF6">
    <property type="entry name" value="OS02G0565150 PROTEIN"/>
    <property type="match status" value="1"/>
</dbReference>
<organism evidence="1 2">
    <name type="scientific">Oryza rufipogon</name>
    <name type="common">Brownbeard rice</name>
    <name type="synonym">Asian wild rice</name>
    <dbReference type="NCBI Taxonomy" id="4529"/>
    <lineage>
        <taxon>Eukaryota</taxon>
        <taxon>Viridiplantae</taxon>
        <taxon>Streptophyta</taxon>
        <taxon>Embryophyta</taxon>
        <taxon>Tracheophyta</taxon>
        <taxon>Spermatophyta</taxon>
        <taxon>Magnoliopsida</taxon>
        <taxon>Liliopsida</taxon>
        <taxon>Poales</taxon>
        <taxon>Poaceae</taxon>
        <taxon>BOP clade</taxon>
        <taxon>Oryzoideae</taxon>
        <taxon>Oryzeae</taxon>
        <taxon>Oryzinae</taxon>
        <taxon>Oryza</taxon>
    </lineage>
</organism>
<dbReference type="Proteomes" id="UP000008022">
    <property type="component" value="Unassembled WGS sequence"/>
</dbReference>
<reference evidence="1" key="2">
    <citation type="submission" date="2015-06" db="UniProtKB">
        <authorList>
            <consortium name="EnsemblPlants"/>
        </authorList>
    </citation>
    <scope>IDENTIFICATION</scope>
</reference>
<evidence type="ECO:0000313" key="1">
    <source>
        <dbReference type="EnsemblPlants" id="ORUFI02G21990.1"/>
    </source>
</evidence>
<dbReference type="HOGENOM" id="CLU_138314_0_0_1"/>
<keyword evidence="2" id="KW-1185">Reference proteome</keyword>
<name>A0A0E0NGJ4_ORYRU</name>
<sequence>MMQAQGVSDLFSWARGEEERRMGGGAPCYGDVDVVGEQRRGGHRLVWRGLGRRRKLPVVRLGGGGGGGGRRRRGFLRRLRLRWLAARWLRRAVRRLAAIYVAALAGPPPHAPPSSSPSCRRPWIGAEPLFAVPFMPNVRPFL</sequence>
<dbReference type="OMA" id="CFATPFV"/>
<reference evidence="2" key="1">
    <citation type="submission" date="2013-06" db="EMBL/GenBank/DDBJ databases">
        <authorList>
            <person name="Zhao Q."/>
        </authorList>
    </citation>
    <scope>NUCLEOTIDE SEQUENCE</scope>
    <source>
        <strain evidence="2">cv. W1943</strain>
    </source>
</reference>
<evidence type="ECO:0000313" key="2">
    <source>
        <dbReference type="Proteomes" id="UP000008022"/>
    </source>
</evidence>
<accession>A0A0E0NGJ4</accession>
<protein>
    <submittedName>
        <fullName evidence="1">Uncharacterized protein</fullName>
    </submittedName>
</protein>
<dbReference type="eggNOG" id="ENOG502R3JP">
    <property type="taxonomic scope" value="Eukaryota"/>
</dbReference>
<proteinExistence type="predicted"/>
<dbReference type="AlphaFoldDB" id="A0A0E0NGJ4"/>
<dbReference type="PANTHER" id="PTHR34788">
    <property type="entry name" value="F15I1.22"/>
    <property type="match status" value="1"/>
</dbReference>